<keyword evidence="3" id="KW-1185">Reference proteome</keyword>
<dbReference type="InterPro" id="IPR049804">
    <property type="entry name" value="Choice_anch_L"/>
</dbReference>
<dbReference type="EMBL" id="JAUFQU010000001">
    <property type="protein sequence ID" value="MDN3708077.1"/>
    <property type="molecule type" value="Genomic_DNA"/>
</dbReference>
<sequence>MKKHLLIVFLLVPFLHVLAQPITVNTTQYTVPQLVEDILVDTPCAEISNITWTTGTTFGGTNQINNGIGYFQNTNPNFPMSAGVVLSTGRATAAPGPKVGTQGNGNNLWLGDTQLQDYMNNILNRNDNYLNATILEFDFKPFTNEMSFNFLFASEEYGQYQCTFPDAFAFFLTNTVTGDVVNLALVPGTTDPVSVLTIRDQQWNPVGSTDCPSVNPEYFGSYNIANATIAAQSAINFRGQTVKLTAQSDVIPNTTYHIKLVIADRQDSSFDSAVFIEAGSFNIGEFKIGEDKLLVDDTALCDEQSYLLDTGLSPDEYVFVWKKDGVIIPGATGPSYEVTEPGVYSVEIDVLTGSCAFNPEPVTIEFYNDITIIQDPANLELCKMQGGETTFDLTQAVEGITFDQVMYTYHLSEDDAENETGAIDEFYSIPNDSNPVTIWVRIQSLNNPCYKIKSFTISVIDCPLNLVYLPNLAICADQPNSFDLTVQSAIVYHGALGYTVTYHHSEDDANSNTGAIQEPELSNYQATDGETIWVRVENDQNVDEFGVTSFRLFIHPLPVANTNRLPMYGCEINGSGFANFNLALNQSNIIGTATGINLSYYQTEAEAENGGPSLPLNYTGPQGTLYVRVEYAATGCFIVVEQQLLIRNTPIANPVGPVTYCDPNNDGFGIFNLEALKIQIAGNPIPAGIQVSYHETLSDAQNNVLPINQVVNYVNITPNAQTIYARVGYINSSCSSIVPVTLIVNPTPDVIGNLEYSICDDNNDGLAVFDLTSQAGVILNGLNPADYTLSYHTTFDNATFDVFPISNPTAFSNLTSETVYVRVENNTTGCFRVVTLHLVVNAKPVVPNPVPTYQLCDDNHDGFMIFNLASRIPAITNNQSNLLVTFHYTAADAQNDVAPLPMNYQNAVQNVQTLHVRVEDARTGCFTLTTMDIRVSPAPVLHIPAAPIAVCASGQGGFGTIDLTSYAALLLQGENYTLTFFETESNALNNQAPIQNPAQYNNLQANNPVVWVRATNPVTNCFSVYALAFKLEIAPIMPLTLPNYVSCDTVGDLFDGLTSFDLTQQSAAIIAFQPQPGNYTVRYYTSLASATAGTGWIADPTAFVNTTNPQTIWVRIDNANVLSGGCFALGSFTIEGKTALPLGTPTPIVLCNEALPNDFQTVFDLTIRELQILQGEVFEAVVTYHLTEAEARSGSNAIGNPTAYTNTSATQTIWVSVINQYGCRSVVPLTLRVLPLPEPNMTPAPLTECEIEDGEAEFNLRDAEADISNFDNNLSYEYYLTFGDAQLGNTAAALTLEEAEAFTSASTTVYVRVSTKTGIPSESCSVVVPLDLIVIPTPAVGPMTPLFVCIENAPEYYKFNLHDKDAQALAGQDASLFSVRYYLTEEDATDAINPLPYLYTNVTPTEQTIWVRVENIEHGCFAIASFNLKIEEAVKAFTPTDVTFCDIDGVNDGLTVVDLTVMSADIIGTQPVTGLQVRYYASVQNYQMGIVIGTPTAYQTVSNPQTIIAEVYNNDSDELCTATIQFDINVIDGPIMKDIPDGFICIDYRTQERTGYLMDTGLPAAGHTFVWTRNGTVVGGNTPTFTATEAGTYTVEVTVNATGCKAIQTIIVQDAPALTIDVVNLTDGFSDTNAIEVIVSGPAGYQYEYALDEGPYQEENIFMNVSPGDHTVWVRVKNQAGNEACPASLVVTVLNYPKYFTPNGDGYNDTWNIPALKNQPKSKIYIFDRQGKLLKQISPAGAGWDGTLNGKPLPSTDYWFKVEYIEPNTGLQKEATGHFTLKR</sequence>
<evidence type="ECO:0000313" key="2">
    <source>
        <dbReference type="EMBL" id="MDN3708077.1"/>
    </source>
</evidence>
<feature type="signal peptide" evidence="1">
    <location>
        <begin position="1"/>
        <end position="19"/>
    </location>
</feature>
<dbReference type="NCBIfam" id="NF038133">
    <property type="entry name" value="choice_anch_L"/>
    <property type="match status" value="1"/>
</dbReference>
<gene>
    <name evidence="2" type="ORF">QW060_13280</name>
</gene>
<dbReference type="InterPro" id="IPR026341">
    <property type="entry name" value="T9SS_type_B"/>
</dbReference>
<protein>
    <submittedName>
        <fullName evidence="2">Choice-of-anchor L domain-containing protein</fullName>
    </submittedName>
</protein>
<name>A0ABT8CU87_9FLAO</name>
<dbReference type="NCBIfam" id="TIGR04131">
    <property type="entry name" value="Bac_Flav_CTERM"/>
    <property type="match status" value="1"/>
</dbReference>
<accession>A0ABT8CU87</accession>
<evidence type="ECO:0000313" key="3">
    <source>
        <dbReference type="Proteomes" id="UP001242368"/>
    </source>
</evidence>
<organism evidence="2 3">
    <name type="scientific">Paenimyroides ceti</name>
    <dbReference type="NCBI Taxonomy" id="395087"/>
    <lineage>
        <taxon>Bacteria</taxon>
        <taxon>Pseudomonadati</taxon>
        <taxon>Bacteroidota</taxon>
        <taxon>Flavobacteriia</taxon>
        <taxon>Flavobacteriales</taxon>
        <taxon>Flavobacteriaceae</taxon>
        <taxon>Paenimyroides</taxon>
    </lineage>
</organism>
<evidence type="ECO:0000256" key="1">
    <source>
        <dbReference type="SAM" id="SignalP"/>
    </source>
</evidence>
<proteinExistence type="predicted"/>
<reference evidence="3" key="1">
    <citation type="journal article" date="2019" name="Int. J. Syst. Evol. Microbiol.">
        <title>The Global Catalogue of Microorganisms (GCM) 10K type strain sequencing project: providing services to taxonomists for standard genome sequencing and annotation.</title>
        <authorList>
            <consortium name="The Broad Institute Genomics Platform"/>
            <consortium name="The Broad Institute Genome Sequencing Center for Infectious Disease"/>
            <person name="Wu L."/>
            <person name="Ma J."/>
        </authorList>
    </citation>
    <scope>NUCLEOTIDE SEQUENCE [LARGE SCALE GENOMIC DNA]</scope>
    <source>
        <strain evidence="3">CECT 7184</strain>
    </source>
</reference>
<keyword evidence="1" id="KW-0732">Signal</keyword>
<feature type="chain" id="PRO_5047374141" evidence="1">
    <location>
        <begin position="20"/>
        <end position="1783"/>
    </location>
</feature>
<dbReference type="Pfam" id="PF13585">
    <property type="entry name" value="CHU_C"/>
    <property type="match status" value="1"/>
</dbReference>
<dbReference type="Proteomes" id="UP001242368">
    <property type="component" value="Unassembled WGS sequence"/>
</dbReference>
<dbReference type="RefSeq" id="WP_290363960.1">
    <property type="nucleotide sequence ID" value="NZ_JAUFQU010000001.1"/>
</dbReference>
<comment type="caution">
    <text evidence="2">The sequence shown here is derived from an EMBL/GenBank/DDBJ whole genome shotgun (WGS) entry which is preliminary data.</text>
</comment>